<organism evidence="1 2">
    <name type="scientific">Trametes coccinea (strain BRFM310)</name>
    <name type="common">Pycnoporus coccineus</name>
    <dbReference type="NCBI Taxonomy" id="1353009"/>
    <lineage>
        <taxon>Eukaryota</taxon>
        <taxon>Fungi</taxon>
        <taxon>Dikarya</taxon>
        <taxon>Basidiomycota</taxon>
        <taxon>Agaricomycotina</taxon>
        <taxon>Agaricomycetes</taxon>
        <taxon>Polyporales</taxon>
        <taxon>Polyporaceae</taxon>
        <taxon>Trametes</taxon>
    </lineage>
</organism>
<proteinExistence type="predicted"/>
<evidence type="ECO:0000313" key="1">
    <source>
        <dbReference type="EMBL" id="OSD08267.1"/>
    </source>
</evidence>
<name>A0A1Y2J4J1_TRAC3</name>
<dbReference type="Proteomes" id="UP000193067">
    <property type="component" value="Unassembled WGS sequence"/>
</dbReference>
<sequence length="220" mass="24146">MLIPPLHGSLSTVCCRPQRSACITSLSLQHRVLRIVPSATPVPELRAICATRDFLRLPRGREREALCLLVFSEHPPAERLRRAPTASPIPRAWHVCRFCSMRAAVEDEPHVLLDCSAPLLCARRDRFVAELTTVQPSMPPLLAQIAPEAALNVLPVSGDSTTGPPLVADYVADVFELGSDLPSSSLPARNNTTRSPRAISPERRVPTGWRERSACMPPWA</sequence>
<protein>
    <submittedName>
        <fullName evidence="1">Uncharacterized protein</fullName>
    </submittedName>
</protein>
<gene>
    <name evidence="1" type="ORF">PYCCODRAFT_5914</name>
</gene>
<reference evidence="1 2" key="1">
    <citation type="journal article" date="2015" name="Biotechnol. Biofuels">
        <title>Enhanced degradation of softwood versus hardwood by the white-rot fungus Pycnoporus coccineus.</title>
        <authorList>
            <person name="Couturier M."/>
            <person name="Navarro D."/>
            <person name="Chevret D."/>
            <person name="Henrissat B."/>
            <person name="Piumi F."/>
            <person name="Ruiz-Duenas F.J."/>
            <person name="Martinez A.T."/>
            <person name="Grigoriev I.V."/>
            <person name="Riley R."/>
            <person name="Lipzen A."/>
            <person name="Berrin J.G."/>
            <person name="Master E.R."/>
            <person name="Rosso M.N."/>
        </authorList>
    </citation>
    <scope>NUCLEOTIDE SEQUENCE [LARGE SCALE GENOMIC DNA]</scope>
    <source>
        <strain evidence="1 2">BRFM310</strain>
    </source>
</reference>
<dbReference type="EMBL" id="KZ084086">
    <property type="protein sequence ID" value="OSD08267.1"/>
    <property type="molecule type" value="Genomic_DNA"/>
</dbReference>
<keyword evidence="2" id="KW-1185">Reference proteome</keyword>
<dbReference type="AlphaFoldDB" id="A0A1Y2J4J1"/>
<dbReference type="STRING" id="1353009.A0A1Y2J4J1"/>
<accession>A0A1Y2J4J1</accession>
<evidence type="ECO:0000313" key="2">
    <source>
        <dbReference type="Proteomes" id="UP000193067"/>
    </source>
</evidence>